<evidence type="ECO:0000313" key="3">
    <source>
        <dbReference type="EMBL" id="MDN3612657.1"/>
    </source>
</evidence>
<evidence type="ECO:0000313" key="5">
    <source>
        <dbReference type="Proteomes" id="UP001238540"/>
    </source>
</evidence>
<reference evidence="5" key="2">
    <citation type="journal article" date="2019" name="Int. J. Syst. Evol. Microbiol.">
        <title>The Global Catalogue of Microorganisms (GCM) 10K type strain sequencing project: providing services to taxonomists for standard genome sequencing and annotation.</title>
        <authorList>
            <consortium name="The Broad Institute Genomics Platform"/>
            <consortium name="The Broad Institute Genome Sequencing Center for Infectious Disease"/>
            <person name="Wu L."/>
            <person name="Ma J."/>
        </authorList>
    </citation>
    <scope>NUCLEOTIDE SEQUENCE [LARGE SCALE GENOMIC DNA]</scope>
    <source>
        <strain evidence="5">CECT 7398</strain>
    </source>
</reference>
<evidence type="ECO:0000313" key="2">
    <source>
        <dbReference type="EMBL" id="MDN3611810.1"/>
    </source>
</evidence>
<reference evidence="4" key="3">
    <citation type="submission" date="2023-06" db="EMBL/GenBank/DDBJ databases">
        <authorList>
            <person name="Lucena T."/>
            <person name="Sun Q."/>
        </authorList>
    </citation>
    <scope>NUCLEOTIDE SEQUENCE</scope>
    <source>
        <strain evidence="4">CECT 7398</strain>
    </source>
</reference>
<organism evidence="4 5">
    <name type="scientific">Vibrio ostreicida</name>
    <dbReference type="NCBI Taxonomy" id="526588"/>
    <lineage>
        <taxon>Bacteria</taxon>
        <taxon>Pseudomonadati</taxon>
        <taxon>Pseudomonadota</taxon>
        <taxon>Gammaproteobacteria</taxon>
        <taxon>Vibrionales</taxon>
        <taxon>Vibrionaceae</taxon>
        <taxon>Vibrio</taxon>
    </lineage>
</organism>
<name>A0ABT8C2V5_9VIBR</name>
<protein>
    <submittedName>
        <fullName evidence="4">Uncharacterized protein</fullName>
    </submittedName>
</protein>
<comment type="caution">
    <text evidence="4">The sequence shown here is derived from an EMBL/GenBank/DDBJ whole genome shotgun (WGS) entry which is preliminary data.</text>
</comment>
<dbReference type="EMBL" id="JAUFQC010000027">
    <property type="protein sequence ID" value="MDN3611810.1"/>
    <property type="molecule type" value="Genomic_DNA"/>
</dbReference>
<evidence type="ECO:0000313" key="4">
    <source>
        <dbReference type="EMBL" id="MDN3612683.1"/>
    </source>
</evidence>
<keyword evidence="1" id="KW-0812">Transmembrane</keyword>
<keyword evidence="5" id="KW-1185">Reference proteome</keyword>
<dbReference type="Proteomes" id="UP001238540">
    <property type="component" value="Unassembled WGS sequence"/>
</dbReference>
<dbReference type="RefSeq" id="WP_076590538.1">
    <property type="nucleotide sequence ID" value="NZ_JABEYA020000008.1"/>
</dbReference>
<gene>
    <name evidence="2" type="ORF">QWZ16_19630</name>
    <name evidence="3" type="ORF">QWZ16_24020</name>
    <name evidence="4" type="ORF">QWZ16_24180</name>
</gene>
<accession>A0ABT8C2V5</accession>
<feature type="transmembrane region" description="Helical" evidence="1">
    <location>
        <begin position="20"/>
        <end position="43"/>
    </location>
</feature>
<keyword evidence="1" id="KW-1133">Transmembrane helix</keyword>
<dbReference type="EMBL" id="JAUFQC010000030">
    <property type="protein sequence ID" value="MDN3612683.1"/>
    <property type="molecule type" value="Genomic_DNA"/>
</dbReference>
<evidence type="ECO:0000256" key="1">
    <source>
        <dbReference type="SAM" id="Phobius"/>
    </source>
</evidence>
<sequence>MSVILKLGQWFIFLPTIGFFSYILRPVLMVILIPGGLALLCILGGKEARQPLVAMLLGDRRRQTAPSKPLKP</sequence>
<reference evidence="4" key="1">
    <citation type="journal article" date="2014" name="Int. J. Syst. Evol. Microbiol.">
        <title>Complete genome of a new Firmicutes species belonging to the dominant human colonic microbiota ('Ruminococcus bicirculans') reveals two chromosomes and a selective capacity to utilize plant glucans.</title>
        <authorList>
            <consortium name="NISC Comparative Sequencing Program"/>
            <person name="Wegmann U."/>
            <person name="Louis P."/>
            <person name="Goesmann A."/>
            <person name="Henrissat B."/>
            <person name="Duncan S.H."/>
            <person name="Flint H.J."/>
        </authorList>
    </citation>
    <scope>NUCLEOTIDE SEQUENCE</scope>
    <source>
        <strain evidence="4">CECT 7398</strain>
    </source>
</reference>
<keyword evidence="1" id="KW-0472">Membrane</keyword>
<proteinExistence type="predicted"/>
<dbReference type="EMBL" id="JAUFQC010000029">
    <property type="protein sequence ID" value="MDN3612657.1"/>
    <property type="molecule type" value="Genomic_DNA"/>
</dbReference>